<name>A0A106NW96_9BURK</name>
<evidence type="ECO:0000259" key="1">
    <source>
        <dbReference type="Pfam" id="PF00561"/>
    </source>
</evidence>
<dbReference type="Gene3D" id="3.40.50.1820">
    <property type="entry name" value="alpha/beta hydrolase"/>
    <property type="match status" value="1"/>
</dbReference>
<feature type="domain" description="AB hydrolase-1" evidence="1">
    <location>
        <begin position="72"/>
        <end position="258"/>
    </location>
</feature>
<sequence>MHREIIPGFDGRPLNVFHSGFSPERRNLMLVLPFGVRHAMAERLCEALAPHVNLVTWESRFVLDLQDDAREDDFDVDYHVRDLVQVAAHANARAGHAGATDVIGYCSGAGISLLAAARHPGAVRRLALVSGEFMLKPSVCRPSSFQREVDVLLPAAAASKDMASVLFDKISSGRSAPQSEFHDFISVPFSSAAHLHRYGLNYVAYRQVDFLNEARAVTQPTLVIATRSDRQVTPDSAHIILSHLTDATGVHEFDGDHYELCRAHPDMTHALLQFFRTESARSGVSS</sequence>
<evidence type="ECO:0000313" key="5">
    <source>
        <dbReference type="Proteomes" id="UP000281098"/>
    </source>
</evidence>
<accession>A0A106NW96</accession>
<dbReference type="Proteomes" id="UP000281098">
    <property type="component" value="Unassembled WGS sequence"/>
</dbReference>
<dbReference type="EMBL" id="LPHB01000072">
    <property type="protein sequence ID" value="KWA55099.1"/>
    <property type="molecule type" value="Genomic_DNA"/>
</dbReference>
<dbReference type="InterPro" id="IPR000073">
    <property type="entry name" value="AB_hydrolase_1"/>
</dbReference>
<evidence type="ECO:0000313" key="3">
    <source>
        <dbReference type="EMBL" id="RQY92243.1"/>
    </source>
</evidence>
<proteinExistence type="predicted"/>
<dbReference type="InterPro" id="IPR029058">
    <property type="entry name" value="AB_hydrolase_fold"/>
</dbReference>
<protein>
    <submittedName>
        <fullName evidence="3">Alpha/beta fold hydrolase</fullName>
    </submittedName>
    <submittedName>
        <fullName evidence="2">Alpha/beta hydrolase</fullName>
    </submittedName>
</protein>
<reference evidence="3 5" key="2">
    <citation type="submission" date="2018-08" db="EMBL/GenBank/DDBJ databases">
        <title>Comparative analysis of Burkholderia isolates from Puerto Rico.</title>
        <authorList>
            <person name="Hall C."/>
            <person name="Sahl J."/>
            <person name="Wagner D."/>
        </authorList>
    </citation>
    <scope>NUCLEOTIDE SEQUENCE [LARGE SCALE GENOMIC DNA]</scope>
    <source>
        <strain evidence="3 5">Bp8966</strain>
    </source>
</reference>
<keyword evidence="2" id="KW-0378">Hydrolase</keyword>
<dbReference type="Pfam" id="PF00561">
    <property type="entry name" value="Abhydrolase_1"/>
    <property type="match status" value="1"/>
</dbReference>
<gene>
    <name evidence="3" type="ORF">DF017_15590</name>
    <name evidence="2" type="ORF">WT44_28105</name>
</gene>
<organism evidence="2">
    <name type="scientific">Burkholderia stagnalis</name>
    <dbReference type="NCBI Taxonomy" id="1503054"/>
    <lineage>
        <taxon>Bacteria</taxon>
        <taxon>Pseudomonadati</taxon>
        <taxon>Pseudomonadota</taxon>
        <taxon>Betaproteobacteria</taxon>
        <taxon>Burkholderiales</taxon>
        <taxon>Burkholderiaceae</taxon>
        <taxon>Burkholderia</taxon>
        <taxon>Burkholderia cepacia complex</taxon>
    </lineage>
</organism>
<evidence type="ECO:0000313" key="4">
    <source>
        <dbReference type="Proteomes" id="UP000068603"/>
    </source>
</evidence>
<dbReference type="RefSeq" id="WP_060149273.1">
    <property type="nucleotide sequence ID" value="NZ_LPGD01000045.1"/>
</dbReference>
<dbReference type="Proteomes" id="UP000068603">
    <property type="component" value="Unassembled WGS sequence"/>
</dbReference>
<evidence type="ECO:0000313" key="2">
    <source>
        <dbReference type="EMBL" id="KWA55099.1"/>
    </source>
</evidence>
<comment type="caution">
    <text evidence="2">The sequence shown here is derived from an EMBL/GenBank/DDBJ whole genome shotgun (WGS) entry which is preliminary data.</text>
</comment>
<dbReference type="STRING" id="1503054.WT74_20010"/>
<keyword evidence="5" id="KW-1185">Reference proteome</keyword>
<dbReference type="GO" id="GO:0016787">
    <property type="term" value="F:hydrolase activity"/>
    <property type="evidence" value="ECO:0007669"/>
    <property type="project" value="UniProtKB-KW"/>
</dbReference>
<dbReference type="SUPFAM" id="SSF53474">
    <property type="entry name" value="alpha/beta-Hydrolases"/>
    <property type="match status" value="1"/>
</dbReference>
<dbReference type="EMBL" id="QTPM01000017">
    <property type="protein sequence ID" value="RQY92243.1"/>
    <property type="molecule type" value="Genomic_DNA"/>
</dbReference>
<dbReference type="AlphaFoldDB" id="A0A106NW96"/>
<reference evidence="2 4" key="1">
    <citation type="submission" date="2015-11" db="EMBL/GenBank/DDBJ databases">
        <title>Expanding the genomic diversity of Burkholderia species for the development of highly accurate diagnostics.</title>
        <authorList>
            <person name="Sahl J."/>
            <person name="Keim P."/>
            <person name="Wagner D."/>
        </authorList>
    </citation>
    <scope>NUCLEOTIDE SEQUENCE [LARGE SCALE GENOMIC DNA]</scope>
    <source>
        <strain evidence="2 4">MSMB1960WGS</strain>
    </source>
</reference>